<dbReference type="PANTHER" id="PTHR13939:SF0">
    <property type="entry name" value="NMN AMIDOHYDROLASE-LIKE PROTEIN YFAY"/>
    <property type="match status" value="1"/>
</dbReference>
<evidence type="ECO:0000313" key="3">
    <source>
        <dbReference type="Proteomes" id="UP000626220"/>
    </source>
</evidence>
<dbReference type="Pfam" id="PF24102">
    <property type="entry name" value="FLAD1_M"/>
    <property type="match status" value="1"/>
</dbReference>
<evidence type="ECO:0000313" key="2">
    <source>
        <dbReference type="EMBL" id="GHF61250.1"/>
    </source>
</evidence>
<dbReference type="InterPro" id="IPR050101">
    <property type="entry name" value="CinA"/>
</dbReference>
<proteinExistence type="predicted"/>
<dbReference type="Pfam" id="PF00994">
    <property type="entry name" value="MoCF_biosynth"/>
    <property type="match status" value="1"/>
</dbReference>
<dbReference type="InterPro" id="IPR036425">
    <property type="entry name" value="MoaB/Mog-like_dom_sf"/>
</dbReference>
<dbReference type="Gene3D" id="3.40.980.10">
    <property type="entry name" value="MoaB/Mog-like domain"/>
    <property type="match status" value="1"/>
</dbReference>
<organism evidence="2 3">
    <name type="scientific">Seohaeicola zhoushanensis</name>
    <dbReference type="NCBI Taxonomy" id="1569283"/>
    <lineage>
        <taxon>Bacteria</taxon>
        <taxon>Pseudomonadati</taxon>
        <taxon>Pseudomonadota</taxon>
        <taxon>Alphaproteobacteria</taxon>
        <taxon>Rhodobacterales</taxon>
        <taxon>Roseobacteraceae</taxon>
        <taxon>Seohaeicola</taxon>
    </lineage>
</organism>
<dbReference type="SUPFAM" id="SSF53218">
    <property type="entry name" value="Molybdenum cofactor biosynthesis proteins"/>
    <property type="match status" value="1"/>
</dbReference>
<accession>A0A8J3GZ55</accession>
<comment type="caution">
    <text evidence="2">The sequence shown here is derived from an EMBL/GenBank/DDBJ whole genome shotgun (WGS) entry which is preliminary data.</text>
</comment>
<name>A0A8J3GZ55_9RHOB</name>
<dbReference type="SMART" id="SM00852">
    <property type="entry name" value="MoCF_biosynth"/>
    <property type="match status" value="1"/>
</dbReference>
<dbReference type="InterPro" id="IPR056596">
    <property type="entry name" value="FLAD1_M"/>
</dbReference>
<reference evidence="2" key="2">
    <citation type="submission" date="2020-09" db="EMBL/GenBank/DDBJ databases">
        <authorList>
            <person name="Sun Q."/>
            <person name="Kim S."/>
        </authorList>
    </citation>
    <scope>NUCLEOTIDE SEQUENCE</scope>
    <source>
        <strain evidence="2">KCTC 42650</strain>
    </source>
</reference>
<dbReference type="RefSeq" id="WP_189681484.1">
    <property type="nucleotide sequence ID" value="NZ_BNCJ01000012.1"/>
</dbReference>
<dbReference type="CDD" id="cd00885">
    <property type="entry name" value="cinA"/>
    <property type="match status" value="1"/>
</dbReference>
<evidence type="ECO:0000259" key="1">
    <source>
        <dbReference type="SMART" id="SM00852"/>
    </source>
</evidence>
<protein>
    <submittedName>
        <fullName evidence="2">Molybdenum cofactor biosynthesis protein</fullName>
    </submittedName>
</protein>
<feature type="domain" description="MoaB/Mog" evidence="1">
    <location>
        <begin position="7"/>
        <end position="170"/>
    </location>
</feature>
<dbReference type="InterPro" id="IPR001453">
    <property type="entry name" value="MoaB/Mog_dom"/>
</dbReference>
<dbReference type="Proteomes" id="UP000626220">
    <property type="component" value="Unassembled WGS sequence"/>
</dbReference>
<keyword evidence="3" id="KW-1185">Reference proteome</keyword>
<sequence>MPNPTAAMLVIGDEILSGRTRDSNMHHLAGALTGHGIDLKEARVVSDHAPSIVAAIRALSAAYDHVFTSGGIGPTHDDITADCIAEAFGAHIDVRADARALLEAHYARTGQELNAARLRMARIPDGATLIDNPVSTAPGFIIGNVHVMAGVPAVFEAMVASVLPTLTGGAPLLSETLRVDRPEGEIAAPLGELAARYADLSIGCYPFIRNGQPGANVVIRGTEAARVAAALDDLKAALD</sequence>
<dbReference type="PANTHER" id="PTHR13939">
    <property type="entry name" value="NICOTINAMIDE-NUCLEOTIDE AMIDOHYDROLASE PNCC"/>
    <property type="match status" value="1"/>
</dbReference>
<reference evidence="2" key="1">
    <citation type="journal article" date="2014" name="Int. J. Syst. Evol. Microbiol.">
        <title>Complete genome sequence of Corynebacterium casei LMG S-19264T (=DSM 44701T), isolated from a smear-ripened cheese.</title>
        <authorList>
            <consortium name="US DOE Joint Genome Institute (JGI-PGF)"/>
            <person name="Walter F."/>
            <person name="Albersmeier A."/>
            <person name="Kalinowski J."/>
            <person name="Ruckert C."/>
        </authorList>
    </citation>
    <scope>NUCLEOTIDE SEQUENCE</scope>
    <source>
        <strain evidence="2">KCTC 42650</strain>
    </source>
</reference>
<dbReference type="EMBL" id="BNCJ01000012">
    <property type="protein sequence ID" value="GHF61250.1"/>
    <property type="molecule type" value="Genomic_DNA"/>
</dbReference>
<dbReference type="AlphaFoldDB" id="A0A8J3GZ55"/>
<gene>
    <name evidence="2" type="primary">cinA1</name>
    <name evidence="2" type="ORF">GCM10017056_35860</name>
</gene>